<keyword evidence="2" id="KW-1185">Reference proteome</keyword>
<dbReference type="EMBL" id="KE345823">
    <property type="protein sequence ID" value="EXC17846.1"/>
    <property type="molecule type" value="Genomic_DNA"/>
</dbReference>
<sequence length="60" mass="6882">MKIISEKIPVKWWKKCSQKKTQRSATAIGFHRQQFSSSSTQITVSSSSSLSLFRFESLKD</sequence>
<evidence type="ECO:0000313" key="1">
    <source>
        <dbReference type="EMBL" id="EXC17846.1"/>
    </source>
</evidence>
<dbReference type="AlphaFoldDB" id="W9S9C9"/>
<dbReference type="Proteomes" id="UP000030645">
    <property type="component" value="Unassembled WGS sequence"/>
</dbReference>
<protein>
    <submittedName>
        <fullName evidence="1">Uncharacterized protein</fullName>
    </submittedName>
</protein>
<gene>
    <name evidence="1" type="ORF">L484_023202</name>
</gene>
<organism evidence="1 2">
    <name type="scientific">Morus notabilis</name>
    <dbReference type="NCBI Taxonomy" id="981085"/>
    <lineage>
        <taxon>Eukaryota</taxon>
        <taxon>Viridiplantae</taxon>
        <taxon>Streptophyta</taxon>
        <taxon>Embryophyta</taxon>
        <taxon>Tracheophyta</taxon>
        <taxon>Spermatophyta</taxon>
        <taxon>Magnoliopsida</taxon>
        <taxon>eudicotyledons</taxon>
        <taxon>Gunneridae</taxon>
        <taxon>Pentapetalae</taxon>
        <taxon>rosids</taxon>
        <taxon>fabids</taxon>
        <taxon>Rosales</taxon>
        <taxon>Moraceae</taxon>
        <taxon>Moreae</taxon>
        <taxon>Morus</taxon>
    </lineage>
</organism>
<evidence type="ECO:0000313" key="2">
    <source>
        <dbReference type="Proteomes" id="UP000030645"/>
    </source>
</evidence>
<name>W9S9C9_9ROSA</name>
<reference evidence="2" key="1">
    <citation type="submission" date="2013-01" db="EMBL/GenBank/DDBJ databases">
        <title>Draft Genome Sequence of a Mulberry Tree, Morus notabilis C.K. Schneid.</title>
        <authorList>
            <person name="He N."/>
            <person name="Zhao S."/>
        </authorList>
    </citation>
    <scope>NUCLEOTIDE SEQUENCE</scope>
</reference>
<proteinExistence type="predicted"/>
<accession>W9S9C9</accession>